<protein>
    <recommendedName>
        <fullName evidence="3">phospholipase D</fullName>
        <ecNumber evidence="3">3.1.4.4</ecNumber>
    </recommendedName>
</protein>
<dbReference type="InterPro" id="IPR025202">
    <property type="entry name" value="PLD-like_dom"/>
</dbReference>
<reference evidence="9 10" key="1">
    <citation type="journal article" date="2019" name="Int. J. Syst. Evol. Microbiol.">
        <title>The Global Catalogue of Microorganisms (GCM) 10K type strain sequencing project: providing services to taxonomists for standard genome sequencing and annotation.</title>
        <authorList>
            <consortium name="The Broad Institute Genomics Platform"/>
            <consortium name="The Broad Institute Genome Sequencing Center for Infectious Disease"/>
            <person name="Wu L."/>
            <person name="Ma J."/>
        </authorList>
    </citation>
    <scope>NUCLEOTIDE SEQUENCE [LARGE SCALE GENOMIC DNA]</scope>
    <source>
        <strain evidence="9 10">JCM 3272</strain>
    </source>
</reference>
<dbReference type="PANTHER" id="PTHR43856:SF1">
    <property type="entry name" value="MITOCHONDRIAL CARDIOLIPIN HYDROLASE"/>
    <property type="match status" value="1"/>
</dbReference>
<feature type="chain" id="PRO_5045983166" description="phospholipase D" evidence="7">
    <location>
        <begin position="34"/>
        <end position="420"/>
    </location>
</feature>
<dbReference type="EC" id="3.1.4.4" evidence="3"/>
<feature type="domain" description="Phospholipase D-like" evidence="8">
    <location>
        <begin position="275"/>
        <end position="403"/>
    </location>
</feature>
<proteinExistence type="inferred from homology"/>
<feature type="domain" description="Phospholipase D-like" evidence="8">
    <location>
        <begin position="61"/>
        <end position="180"/>
    </location>
</feature>
<name>A0ABN3GSF3_9ACTN</name>
<dbReference type="Pfam" id="PF13091">
    <property type="entry name" value="PLDc_2"/>
    <property type="match status" value="2"/>
</dbReference>
<dbReference type="InterPro" id="IPR051406">
    <property type="entry name" value="PLD_domain"/>
</dbReference>
<evidence type="ECO:0000256" key="3">
    <source>
        <dbReference type="ARBA" id="ARBA00012027"/>
    </source>
</evidence>
<gene>
    <name evidence="9" type="ORF">GCM10010170_053920</name>
</gene>
<keyword evidence="6" id="KW-0443">Lipid metabolism</keyword>
<comment type="catalytic activity">
    <reaction evidence="1">
        <text>a 1,2-diacyl-sn-glycero-3-phosphocholine + H2O = a 1,2-diacyl-sn-glycero-3-phosphate + choline + H(+)</text>
        <dbReference type="Rhea" id="RHEA:14445"/>
        <dbReference type="ChEBI" id="CHEBI:15354"/>
        <dbReference type="ChEBI" id="CHEBI:15377"/>
        <dbReference type="ChEBI" id="CHEBI:15378"/>
        <dbReference type="ChEBI" id="CHEBI:57643"/>
        <dbReference type="ChEBI" id="CHEBI:58608"/>
        <dbReference type="EC" id="3.1.4.4"/>
    </reaction>
</comment>
<dbReference type="Gene3D" id="3.30.870.10">
    <property type="entry name" value="Endonuclease Chain A"/>
    <property type="match status" value="2"/>
</dbReference>
<keyword evidence="4" id="KW-0378">Hydrolase</keyword>
<evidence type="ECO:0000313" key="10">
    <source>
        <dbReference type="Proteomes" id="UP001501444"/>
    </source>
</evidence>
<comment type="similarity">
    <text evidence="2">Belongs to the phospholipase D family.</text>
</comment>
<dbReference type="SUPFAM" id="SSF56024">
    <property type="entry name" value="Phospholipase D/nuclease"/>
    <property type="match status" value="2"/>
</dbReference>
<comment type="caution">
    <text evidence="9">The sequence shown here is derived from an EMBL/GenBank/DDBJ whole genome shotgun (WGS) entry which is preliminary data.</text>
</comment>
<dbReference type="EMBL" id="BAAARV010000046">
    <property type="protein sequence ID" value="GAA2359587.1"/>
    <property type="molecule type" value="Genomic_DNA"/>
</dbReference>
<evidence type="ECO:0000259" key="8">
    <source>
        <dbReference type="Pfam" id="PF13091"/>
    </source>
</evidence>
<evidence type="ECO:0000256" key="5">
    <source>
        <dbReference type="ARBA" id="ARBA00022963"/>
    </source>
</evidence>
<keyword evidence="5" id="KW-0442">Lipid degradation</keyword>
<evidence type="ECO:0000256" key="6">
    <source>
        <dbReference type="ARBA" id="ARBA00023098"/>
    </source>
</evidence>
<evidence type="ECO:0000313" key="9">
    <source>
        <dbReference type="EMBL" id="GAA2359587.1"/>
    </source>
</evidence>
<sequence length="420" mass="45223">MGVHRWLRAIGVTTLALAVAAGAGIVSPPAAHAAEAPYTHAIFNDPTGDDAAKNRIYTRLLELIEGAPEGSTIRMAMYYADAVTIPNALVTAKQRGVNVQVIMDEAIKTHTTAYDLLRTGLGVDTSQGSFFMTCPADRGCIANQGTWSIMHAKFFLFSSTLGAKNVVVQTSTNLGGTGWRDGGKGWNDALEVTGNDALFASYTGYFADLKAHKANNNYYDTRVPLQAGAAKVFYYPRAGDSISGDPAENTVMTILNNTDCFGNTTVGTSENHRTIIRVTTMAINLQYLAEKLVALDAAGCYVLVNVRVDATDSAEVSAVNALLKKTSSVYNGVVVRYYCESDPIWIHSKNFSIEGKYYDKPDRKIVWTGSLNWKGGSLRGSDEVMLQLENSTVFDAYKAQYKSVAAAATHQPANGDSVAC</sequence>
<evidence type="ECO:0000256" key="2">
    <source>
        <dbReference type="ARBA" id="ARBA00008664"/>
    </source>
</evidence>
<dbReference type="Proteomes" id="UP001501444">
    <property type="component" value="Unassembled WGS sequence"/>
</dbReference>
<evidence type="ECO:0000256" key="4">
    <source>
        <dbReference type="ARBA" id="ARBA00022801"/>
    </source>
</evidence>
<accession>A0ABN3GSF3</accession>
<evidence type="ECO:0000256" key="7">
    <source>
        <dbReference type="SAM" id="SignalP"/>
    </source>
</evidence>
<keyword evidence="7" id="KW-0732">Signal</keyword>
<dbReference type="PANTHER" id="PTHR43856">
    <property type="entry name" value="CARDIOLIPIN HYDROLASE"/>
    <property type="match status" value="1"/>
</dbReference>
<keyword evidence="10" id="KW-1185">Reference proteome</keyword>
<evidence type="ECO:0000256" key="1">
    <source>
        <dbReference type="ARBA" id="ARBA00000798"/>
    </source>
</evidence>
<organism evidence="9 10">
    <name type="scientific">Dactylosporangium salmoneum</name>
    <dbReference type="NCBI Taxonomy" id="53361"/>
    <lineage>
        <taxon>Bacteria</taxon>
        <taxon>Bacillati</taxon>
        <taxon>Actinomycetota</taxon>
        <taxon>Actinomycetes</taxon>
        <taxon>Micromonosporales</taxon>
        <taxon>Micromonosporaceae</taxon>
        <taxon>Dactylosporangium</taxon>
    </lineage>
</organism>
<feature type="signal peptide" evidence="7">
    <location>
        <begin position="1"/>
        <end position="33"/>
    </location>
</feature>
<dbReference type="RefSeq" id="WP_344615298.1">
    <property type="nucleotide sequence ID" value="NZ_BAAARV010000046.1"/>
</dbReference>